<dbReference type="AlphaFoldDB" id="A0A553ZV73"/>
<evidence type="ECO:0000256" key="1">
    <source>
        <dbReference type="SAM" id="Phobius"/>
    </source>
</evidence>
<comment type="caution">
    <text evidence="2">The sequence shown here is derived from an EMBL/GenBank/DDBJ whole genome shotgun (WGS) entry which is preliminary data.</text>
</comment>
<gene>
    <name evidence="2" type="ORF">FN960_16615</name>
</gene>
<dbReference type="Proteomes" id="UP000318521">
    <property type="component" value="Unassembled WGS sequence"/>
</dbReference>
<keyword evidence="1" id="KW-0472">Membrane</keyword>
<dbReference type="RefSeq" id="WP_143849984.1">
    <property type="nucleotide sequence ID" value="NZ_VLXZ01000012.1"/>
</dbReference>
<sequence>MFKRKKQHHTSYLLGGAAGGFILGIGMYALTSSKAIKKTNNHTASDRKNHMTETMVEAGDDIVDGMKEVVNAAINEPTKKKKEAKEPELAKIIQKSLDHDPF</sequence>
<evidence type="ECO:0000313" key="3">
    <source>
        <dbReference type="Proteomes" id="UP000318521"/>
    </source>
</evidence>
<accession>A0A553ZV73</accession>
<keyword evidence="1" id="KW-0812">Transmembrane</keyword>
<dbReference type="EMBL" id="VLXZ01000012">
    <property type="protein sequence ID" value="TSB45322.1"/>
    <property type="molecule type" value="Genomic_DNA"/>
</dbReference>
<reference evidence="2 3" key="1">
    <citation type="submission" date="2019-07" db="EMBL/GenBank/DDBJ databases">
        <authorList>
            <person name="Park Y.J."/>
            <person name="Jeong S.E."/>
            <person name="Jung H.S."/>
        </authorList>
    </citation>
    <scope>NUCLEOTIDE SEQUENCE [LARGE SCALE GENOMIC DNA]</scope>
    <source>
        <strain evidence="3">P16(2019)</strain>
    </source>
</reference>
<protein>
    <submittedName>
        <fullName evidence="2">Uncharacterized protein</fullName>
    </submittedName>
</protein>
<evidence type="ECO:0000313" key="2">
    <source>
        <dbReference type="EMBL" id="TSB45322.1"/>
    </source>
</evidence>
<keyword evidence="1" id="KW-1133">Transmembrane helix</keyword>
<organism evidence="2 3">
    <name type="scientific">Alkalicoccobacillus porphyridii</name>
    <dbReference type="NCBI Taxonomy" id="2597270"/>
    <lineage>
        <taxon>Bacteria</taxon>
        <taxon>Bacillati</taxon>
        <taxon>Bacillota</taxon>
        <taxon>Bacilli</taxon>
        <taxon>Bacillales</taxon>
        <taxon>Bacillaceae</taxon>
        <taxon>Alkalicoccobacillus</taxon>
    </lineage>
</organism>
<name>A0A553ZV73_9BACI</name>
<proteinExistence type="predicted"/>
<keyword evidence="3" id="KW-1185">Reference proteome</keyword>
<feature type="transmembrane region" description="Helical" evidence="1">
    <location>
        <begin position="12"/>
        <end position="30"/>
    </location>
</feature>